<evidence type="ECO:0000256" key="5">
    <source>
        <dbReference type="ARBA" id="ARBA00022840"/>
    </source>
</evidence>
<dbReference type="Gene3D" id="3.40.50.300">
    <property type="entry name" value="P-loop containing nucleotide triphosphate hydrolases"/>
    <property type="match status" value="2"/>
</dbReference>
<dbReference type="SUPFAM" id="SSF52540">
    <property type="entry name" value="P-loop containing nucleoside triphosphate hydrolases"/>
    <property type="match status" value="1"/>
</dbReference>
<accession>A0ABU5L7H7</accession>
<evidence type="ECO:0000256" key="9">
    <source>
        <dbReference type="ARBA" id="ARBA00034808"/>
    </source>
</evidence>
<evidence type="ECO:0000256" key="8">
    <source>
        <dbReference type="ARBA" id="ARBA00034617"/>
    </source>
</evidence>
<dbReference type="Proteomes" id="UP001293791">
    <property type="component" value="Unassembled WGS sequence"/>
</dbReference>
<dbReference type="Gene3D" id="1.10.10.160">
    <property type="match status" value="1"/>
</dbReference>
<dbReference type="InterPro" id="IPR014016">
    <property type="entry name" value="UvrD-like_ATP-bd"/>
</dbReference>
<comment type="catalytic activity">
    <reaction evidence="11">
        <text>ATP + H2O = ADP + phosphate + H(+)</text>
        <dbReference type="Rhea" id="RHEA:13065"/>
        <dbReference type="ChEBI" id="CHEBI:15377"/>
        <dbReference type="ChEBI" id="CHEBI:15378"/>
        <dbReference type="ChEBI" id="CHEBI:30616"/>
        <dbReference type="ChEBI" id="CHEBI:43474"/>
        <dbReference type="ChEBI" id="CHEBI:456216"/>
        <dbReference type="EC" id="5.6.2.4"/>
    </reaction>
</comment>
<dbReference type="PROSITE" id="PS51198">
    <property type="entry name" value="UVRD_HELICASE_ATP_BIND"/>
    <property type="match status" value="1"/>
</dbReference>
<feature type="domain" description="UvrD-like helicase ATP-binding" evidence="13">
    <location>
        <begin position="5"/>
        <end position="278"/>
    </location>
</feature>
<evidence type="ECO:0000256" key="11">
    <source>
        <dbReference type="ARBA" id="ARBA00048988"/>
    </source>
</evidence>
<sequence>MEYLENLNNSQRAAVEYTEGPLLVLAGAGTGKTKVLTSRIAHIINSGRANVDEILAITFTNKAASEMLSRIKGILGNIFIPWVGTFHSISTQILRKHYDGPSFGIIDSDDQLSIVKKVISEHGIDSQRYSPKLLLSLISKQKDKCLNYDQIPASEAFAGIQLSILYRNYQNKLKSLNVMDFGDLLMESYFLIKENAALREYYQSKFKYLLIDEYQDTNVAQYLWSMLLAQKHRNICCVGDDDQSIYGWRGAEVENILRFESDFKDAKVIKLQQNYRSLSPILKVASAIISNNQDRHDKELWTQNSEIIPVILHIYIDDRQEARKIADEINVYKSNGIRLSEIAILVRAGYQTRLFEEALNYLCVPYKIIGGAKFYERAEVKNAIAYMRLLVNDNDNLAFLRVINTPKRGVGDSSIAQLTRLSEQSGLSMMKVLKTADLKPKLRASTMEFISTFEDCRAIMNEDPVKAVERLFLQLGFKEYLEKYDAENMTEKAQNVNEVLKSLSSHDSIIGYLEHVSLLSDVDSLSTDEKVNIITMHSAKGLEFEVVFLPGWEEGVFPTSRAMFESKQLSEERRLAYVAVTRAKRYLQISYARSRMVFGNIQTSLPSRFLEEIPKNCCKTVDEIDIYRAANSGFRKNNLTYGDIVTHGKFGEGKVIGSGARGSIYVEFDLIGIKEIAADEF</sequence>
<dbReference type="RefSeq" id="WP_322497567.1">
    <property type="nucleotide sequence ID" value="NZ_JARGYT010000019.1"/>
</dbReference>
<evidence type="ECO:0000256" key="1">
    <source>
        <dbReference type="ARBA" id="ARBA00009922"/>
    </source>
</evidence>
<name>A0ABU5L7H7_9RICK</name>
<keyword evidence="7" id="KW-0413">Isomerase</keyword>
<comment type="similarity">
    <text evidence="1">Belongs to the helicase family. UvrD subfamily.</text>
</comment>
<evidence type="ECO:0000256" key="4">
    <source>
        <dbReference type="ARBA" id="ARBA00022806"/>
    </source>
</evidence>
<dbReference type="PANTHER" id="PTHR11070">
    <property type="entry name" value="UVRD / RECB / PCRA DNA HELICASE FAMILY MEMBER"/>
    <property type="match status" value="1"/>
</dbReference>
<comment type="caution">
    <text evidence="15">The sequence shown here is derived from an EMBL/GenBank/DDBJ whole genome shotgun (WGS) entry which is preliminary data.</text>
</comment>
<dbReference type="PROSITE" id="PS51217">
    <property type="entry name" value="UVRD_HELICASE_CTER"/>
    <property type="match status" value="1"/>
</dbReference>
<organism evidence="15 16">
    <name type="scientific">Candidatus Cyrtobacter comes</name>
    <dbReference type="NCBI Taxonomy" id="675776"/>
    <lineage>
        <taxon>Bacteria</taxon>
        <taxon>Pseudomonadati</taxon>
        <taxon>Pseudomonadota</taxon>
        <taxon>Alphaproteobacteria</taxon>
        <taxon>Rickettsiales</taxon>
        <taxon>Candidatus Midichloriaceae</taxon>
        <taxon>Candidatus Cyrtobacter</taxon>
    </lineage>
</organism>
<evidence type="ECO:0000256" key="10">
    <source>
        <dbReference type="ARBA" id="ARBA00034923"/>
    </source>
</evidence>
<dbReference type="InterPro" id="IPR000212">
    <property type="entry name" value="DNA_helicase_UvrD/REP"/>
</dbReference>
<keyword evidence="6" id="KW-0238">DNA-binding</keyword>
<dbReference type="PANTHER" id="PTHR11070:SF2">
    <property type="entry name" value="ATP-DEPENDENT DNA HELICASE SRS2"/>
    <property type="match status" value="1"/>
</dbReference>
<evidence type="ECO:0000256" key="2">
    <source>
        <dbReference type="ARBA" id="ARBA00022741"/>
    </source>
</evidence>
<feature type="domain" description="UvrD-like helicase C-terminal" evidence="14">
    <location>
        <begin position="279"/>
        <end position="541"/>
    </location>
</feature>
<evidence type="ECO:0000256" key="6">
    <source>
        <dbReference type="ARBA" id="ARBA00023125"/>
    </source>
</evidence>
<dbReference type="GO" id="GO:0004386">
    <property type="term" value="F:helicase activity"/>
    <property type="evidence" value="ECO:0007669"/>
    <property type="project" value="UniProtKB-KW"/>
</dbReference>
<evidence type="ECO:0000256" key="12">
    <source>
        <dbReference type="PROSITE-ProRule" id="PRU00560"/>
    </source>
</evidence>
<dbReference type="InterPro" id="IPR013986">
    <property type="entry name" value="DExx_box_DNA_helicase_dom_sf"/>
</dbReference>
<dbReference type="Pfam" id="PF13361">
    <property type="entry name" value="UvrD_C"/>
    <property type="match status" value="1"/>
</dbReference>
<dbReference type="Gene3D" id="1.10.486.10">
    <property type="entry name" value="PCRA, domain 4"/>
    <property type="match status" value="1"/>
</dbReference>
<keyword evidence="5 12" id="KW-0067">ATP-binding</keyword>
<evidence type="ECO:0000256" key="3">
    <source>
        <dbReference type="ARBA" id="ARBA00022801"/>
    </source>
</evidence>
<evidence type="ECO:0000259" key="13">
    <source>
        <dbReference type="PROSITE" id="PS51198"/>
    </source>
</evidence>
<gene>
    <name evidence="15" type="ORF">Cyrtocomes_00447</name>
</gene>
<comment type="catalytic activity">
    <reaction evidence="8">
        <text>Couples ATP hydrolysis with the unwinding of duplex DNA by translocating in the 3'-5' direction.</text>
        <dbReference type="EC" id="5.6.2.4"/>
    </reaction>
</comment>
<evidence type="ECO:0000259" key="14">
    <source>
        <dbReference type="PROSITE" id="PS51217"/>
    </source>
</evidence>
<keyword evidence="2 12" id="KW-0547">Nucleotide-binding</keyword>
<dbReference type="Pfam" id="PF00580">
    <property type="entry name" value="UvrD-helicase"/>
    <property type="match status" value="1"/>
</dbReference>
<keyword evidence="16" id="KW-1185">Reference proteome</keyword>
<keyword evidence="3 12" id="KW-0378">Hydrolase</keyword>
<proteinExistence type="inferred from homology"/>
<dbReference type="EC" id="5.6.2.4" evidence="9"/>
<evidence type="ECO:0000313" key="16">
    <source>
        <dbReference type="Proteomes" id="UP001293791"/>
    </source>
</evidence>
<feature type="binding site" evidence="12">
    <location>
        <begin position="26"/>
        <end position="33"/>
    </location>
    <ligand>
        <name>ATP</name>
        <dbReference type="ChEBI" id="CHEBI:30616"/>
    </ligand>
</feature>
<evidence type="ECO:0000313" key="15">
    <source>
        <dbReference type="EMBL" id="MDZ5762079.1"/>
    </source>
</evidence>
<dbReference type="InterPro" id="IPR027417">
    <property type="entry name" value="P-loop_NTPase"/>
</dbReference>
<protein>
    <recommendedName>
        <fullName evidence="9">DNA 3'-5' helicase</fullName>
        <ecNumber evidence="9">5.6.2.4</ecNumber>
    </recommendedName>
    <alternativeName>
        <fullName evidence="10">DNA 3'-5' helicase II</fullName>
    </alternativeName>
</protein>
<dbReference type="CDD" id="cd17932">
    <property type="entry name" value="DEXQc_UvrD"/>
    <property type="match status" value="1"/>
</dbReference>
<reference evidence="15 16" key="1">
    <citation type="submission" date="2023-02" db="EMBL/GenBank/DDBJ databases">
        <title>Host association and intracellularity evolved multiple times independently in the Rickettsiales.</title>
        <authorList>
            <person name="Castelli M."/>
            <person name="Nardi T."/>
            <person name="Gammuto L."/>
            <person name="Bellinzona G."/>
            <person name="Sabaneyeva E."/>
            <person name="Potekhin A."/>
            <person name="Serra V."/>
            <person name="Petroni G."/>
            <person name="Sassera D."/>
        </authorList>
    </citation>
    <scope>NUCLEOTIDE SEQUENCE [LARGE SCALE GENOMIC DNA]</scope>
    <source>
        <strain evidence="15 16">BOD18</strain>
    </source>
</reference>
<evidence type="ECO:0000256" key="7">
    <source>
        <dbReference type="ARBA" id="ARBA00023235"/>
    </source>
</evidence>
<dbReference type="EMBL" id="JARGYT010000019">
    <property type="protein sequence ID" value="MDZ5762079.1"/>
    <property type="molecule type" value="Genomic_DNA"/>
</dbReference>
<dbReference type="InterPro" id="IPR014017">
    <property type="entry name" value="DNA_helicase_UvrD-like_C"/>
</dbReference>
<keyword evidence="4 12" id="KW-0347">Helicase</keyword>